<feature type="transmembrane region" description="Helical" evidence="1">
    <location>
        <begin position="36"/>
        <end position="61"/>
    </location>
</feature>
<protein>
    <submittedName>
        <fullName evidence="2">Uncharacterized protein</fullName>
    </submittedName>
</protein>
<accession>A0AAD7FT52</accession>
<organism evidence="2 3">
    <name type="scientific">Roridomyces roridus</name>
    <dbReference type="NCBI Taxonomy" id="1738132"/>
    <lineage>
        <taxon>Eukaryota</taxon>
        <taxon>Fungi</taxon>
        <taxon>Dikarya</taxon>
        <taxon>Basidiomycota</taxon>
        <taxon>Agaricomycotina</taxon>
        <taxon>Agaricomycetes</taxon>
        <taxon>Agaricomycetidae</taxon>
        <taxon>Agaricales</taxon>
        <taxon>Marasmiineae</taxon>
        <taxon>Mycenaceae</taxon>
        <taxon>Roridomyces</taxon>
    </lineage>
</organism>
<keyword evidence="1" id="KW-0812">Transmembrane</keyword>
<keyword evidence="1" id="KW-1133">Transmembrane helix</keyword>
<evidence type="ECO:0000313" key="2">
    <source>
        <dbReference type="EMBL" id="KAJ7641716.1"/>
    </source>
</evidence>
<comment type="caution">
    <text evidence="2">The sequence shown here is derived from an EMBL/GenBank/DDBJ whole genome shotgun (WGS) entry which is preliminary data.</text>
</comment>
<dbReference type="AlphaFoldDB" id="A0AAD7FT52"/>
<evidence type="ECO:0000256" key="1">
    <source>
        <dbReference type="SAM" id="Phobius"/>
    </source>
</evidence>
<dbReference type="Proteomes" id="UP001221142">
    <property type="component" value="Unassembled WGS sequence"/>
</dbReference>
<gene>
    <name evidence="2" type="ORF">FB45DRAFT_900854</name>
</gene>
<sequence length="165" mass="17321">MQALIISMEAFGTAAGGILLATPAALGFFPEAAPFILIGAAIADGLFVATEVFGLAVTFVVEQLMLETMQSERESLLNQISLINSTQNLLNQTVTQDINATASSVQLFDLVWQGVASDSNSILTWLNMGAPDADAPTVVGVFLNKSSTIYGSLSTALSNYAVIED</sequence>
<keyword evidence="3" id="KW-1185">Reference proteome</keyword>
<keyword evidence="1" id="KW-0472">Membrane</keyword>
<evidence type="ECO:0000313" key="3">
    <source>
        <dbReference type="Proteomes" id="UP001221142"/>
    </source>
</evidence>
<name>A0AAD7FT52_9AGAR</name>
<reference evidence="2" key="1">
    <citation type="submission" date="2023-03" db="EMBL/GenBank/DDBJ databases">
        <title>Massive genome expansion in bonnet fungi (Mycena s.s.) driven by repeated elements and novel gene families across ecological guilds.</title>
        <authorList>
            <consortium name="Lawrence Berkeley National Laboratory"/>
            <person name="Harder C.B."/>
            <person name="Miyauchi S."/>
            <person name="Viragh M."/>
            <person name="Kuo A."/>
            <person name="Thoen E."/>
            <person name="Andreopoulos B."/>
            <person name="Lu D."/>
            <person name="Skrede I."/>
            <person name="Drula E."/>
            <person name="Henrissat B."/>
            <person name="Morin E."/>
            <person name="Kohler A."/>
            <person name="Barry K."/>
            <person name="LaButti K."/>
            <person name="Morin E."/>
            <person name="Salamov A."/>
            <person name="Lipzen A."/>
            <person name="Mereny Z."/>
            <person name="Hegedus B."/>
            <person name="Baldrian P."/>
            <person name="Stursova M."/>
            <person name="Weitz H."/>
            <person name="Taylor A."/>
            <person name="Grigoriev I.V."/>
            <person name="Nagy L.G."/>
            <person name="Martin F."/>
            <person name="Kauserud H."/>
        </authorList>
    </citation>
    <scope>NUCLEOTIDE SEQUENCE</scope>
    <source>
        <strain evidence="2">9284</strain>
    </source>
</reference>
<dbReference type="EMBL" id="JARKIF010000004">
    <property type="protein sequence ID" value="KAJ7641716.1"/>
    <property type="molecule type" value="Genomic_DNA"/>
</dbReference>
<proteinExistence type="predicted"/>